<dbReference type="EMBL" id="KQ971307">
    <property type="protein sequence ID" value="EFA12030.1"/>
    <property type="molecule type" value="Genomic_DNA"/>
</dbReference>
<reference evidence="1 2" key="1">
    <citation type="journal article" date="2008" name="Nature">
        <title>The genome of the model beetle and pest Tribolium castaneum.</title>
        <authorList>
            <consortium name="Tribolium Genome Sequencing Consortium"/>
            <person name="Richards S."/>
            <person name="Gibbs R.A."/>
            <person name="Weinstock G.M."/>
            <person name="Brown S.J."/>
            <person name="Denell R."/>
            <person name="Beeman R.W."/>
            <person name="Gibbs R."/>
            <person name="Beeman R.W."/>
            <person name="Brown S.J."/>
            <person name="Bucher G."/>
            <person name="Friedrich M."/>
            <person name="Grimmelikhuijzen C.J."/>
            <person name="Klingler M."/>
            <person name="Lorenzen M."/>
            <person name="Richards S."/>
            <person name="Roth S."/>
            <person name="Schroder R."/>
            <person name="Tautz D."/>
            <person name="Zdobnov E.M."/>
            <person name="Muzny D."/>
            <person name="Gibbs R.A."/>
            <person name="Weinstock G.M."/>
            <person name="Attaway T."/>
            <person name="Bell S."/>
            <person name="Buhay C.J."/>
            <person name="Chandrabose M.N."/>
            <person name="Chavez D."/>
            <person name="Clerk-Blankenburg K.P."/>
            <person name="Cree A."/>
            <person name="Dao M."/>
            <person name="Davis C."/>
            <person name="Chacko J."/>
            <person name="Dinh H."/>
            <person name="Dugan-Rocha S."/>
            <person name="Fowler G."/>
            <person name="Garner T.T."/>
            <person name="Garnes J."/>
            <person name="Gnirke A."/>
            <person name="Hawes A."/>
            <person name="Hernandez J."/>
            <person name="Hines S."/>
            <person name="Holder M."/>
            <person name="Hume J."/>
            <person name="Jhangiani S.N."/>
            <person name="Joshi V."/>
            <person name="Khan Z.M."/>
            <person name="Jackson L."/>
            <person name="Kovar C."/>
            <person name="Kowis A."/>
            <person name="Lee S."/>
            <person name="Lewis L.R."/>
            <person name="Margolis J."/>
            <person name="Morgan M."/>
            <person name="Nazareth L.V."/>
            <person name="Nguyen N."/>
            <person name="Okwuonu G."/>
            <person name="Parker D."/>
            <person name="Richards S."/>
            <person name="Ruiz S.J."/>
            <person name="Santibanez J."/>
            <person name="Savard J."/>
            <person name="Scherer S.E."/>
            <person name="Schneider B."/>
            <person name="Sodergren E."/>
            <person name="Tautz D."/>
            <person name="Vattahil S."/>
            <person name="Villasana D."/>
            <person name="White C.S."/>
            <person name="Wright R."/>
            <person name="Park Y."/>
            <person name="Beeman R.W."/>
            <person name="Lord J."/>
            <person name="Oppert B."/>
            <person name="Lorenzen M."/>
            <person name="Brown S."/>
            <person name="Wang L."/>
            <person name="Savard J."/>
            <person name="Tautz D."/>
            <person name="Richards S."/>
            <person name="Weinstock G."/>
            <person name="Gibbs R.A."/>
            <person name="Liu Y."/>
            <person name="Worley K."/>
            <person name="Weinstock G."/>
            <person name="Elsik C.G."/>
            <person name="Reese J.T."/>
            <person name="Elhaik E."/>
            <person name="Landan G."/>
            <person name="Graur D."/>
            <person name="Arensburger P."/>
            <person name="Atkinson P."/>
            <person name="Beeman R.W."/>
            <person name="Beidler J."/>
            <person name="Brown S.J."/>
            <person name="Demuth J.P."/>
            <person name="Drury D.W."/>
            <person name="Du Y.Z."/>
            <person name="Fujiwara H."/>
            <person name="Lorenzen M."/>
            <person name="Maselli V."/>
            <person name="Osanai M."/>
            <person name="Park Y."/>
            <person name="Robertson H.M."/>
            <person name="Tu Z."/>
            <person name="Wang J.J."/>
            <person name="Wang S."/>
            <person name="Richards S."/>
            <person name="Song H."/>
            <person name="Zhang L."/>
            <person name="Sodergren E."/>
            <person name="Werner D."/>
            <person name="Stanke M."/>
            <person name="Morgenstern B."/>
            <person name="Solovyev V."/>
            <person name="Kosarev P."/>
            <person name="Brown G."/>
            <person name="Chen H.C."/>
            <person name="Ermolaeva O."/>
            <person name="Hlavina W."/>
            <person name="Kapustin Y."/>
            <person name="Kiryutin B."/>
            <person name="Kitts P."/>
            <person name="Maglott D."/>
            <person name="Pruitt K."/>
            <person name="Sapojnikov V."/>
            <person name="Souvorov A."/>
            <person name="Mackey A.J."/>
            <person name="Waterhouse R.M."/>
            <person name="Wyder S."/>
            <person name="Zdobnov E.M."/>
            <person name="Zdobnov E.M."/>
            <person name="Wyder S."/>
            <person name="Kriventseva E.V."/>
            <person name="Kadowaki T."/>
            <person name="Bork P."/>
            <person name="Aranda M."/>
            <person name="Bao R."/>
            <person name="Beermann A."/>
            <person name="Berns N."/>
            <person name="Bolognesi R."/>
            <person name="Bonneton F."/>
            <person name="Bopp D."/>
            <person name="Brown S.J."/>
            <person name="Bucher G."/>
            <person name="Butts T."/>
            <person name="Chaumot A."/>
            <person name="Denell R.E."/>
            <person name="Ferrier D.E."/>
            <person name="Friedrich M."/>
            <person name="Gordon C.M."/>
            <person name="Jindra M."/>
            <person name="Klingler M."/>
            <person name="Lan Q."/>
            <person name="Lattorff H.M."/>
            <person name="Laudet V."/>
            <person name="von Levetsow C."/>
            <person name="Liu Z."/>
            <person name="Lutz R."/>
            <person name="Lynch J.A."/>
            <person name="da Fonseca R.N."/>
            <person name="Posnien N."/>
            <person name="Reuter R."/>
            <person name="Roth S."/>
            <person name="Savard J."/>
            <person name="Schinko J.B."/>
            <person name="Schmitt C."/>
            <person name="Schoppmeier M."/>
            <person name="Schroder R."/>
            <person name="Shippy T.D."/>
            <person name="Simonnet F."/>
            <person name="Marques-Souza H."/>
            <person name="Tautz D."/>
            <person name="Tomoyasu Y."/>
            <person name="Trauner J."/>
            <person name="Van der Zee M."/>
            <person name="Vervoort M."/>
            <person name="Wittkopp N."/>
            <person name="Wimmer E.A."/>
            <person name="Yang X."/>
            <person name="Jones A.K."/>
            <person name="Sattelle D.B."/>
            <person name="Ebert P.R."/>
            <person name="Nelson D."/>
            <person name="Scott J.G."/>
            <person name="Beeman R.W."/>
            <person name="Muthukrishnan S."/>
            <person name="Kramer K.J."/>
            <person name="Arakane Y."/>
            <person name="Beeman R.W."/>
            <person name="Zhu Q."/>
            <person name="Hogenkamp D."/>
            <person name="Dixit R."/>
            <person name="Oppert B."/>
            <person name="Jiang H."/>
            <person name="Zou Z."/>
            <person name="Marshall J."/>
            <person name="Elpidina E."/>
            <person name="Vinokurov K."/>
            <person name="Oppert C."/>
            <person name="Zou Z."/>
            <person name="Evans J."/>
            <person name="Lu Z."/>
            <person name="Zhao P."/>
            <person name="Sumathipala N."/>
            <person name="Altincicek B."/>
            <person name="Vilcinskas A."/>
            <person name="Williams M."/>
            <person name="Hultmark D."/>
            <person name="Hetru C."/>
            <person name="Jiang H."/>
            <person name="Grimmelikhuijzen C.J."/>
            <person name="Hauser F."/>
            <person name="Cazzamali G."/>
            <person name="Williamson M."/>
            <person name="Park Y."/>
            <person name="Li B."/>
            <person name="Tanaka Y."/>
            <person name="Predel R."/>
            <person name="Neupert S."/>
            <person name="Schachtner J."/>
            <person name="Verleyen P."/>
            <person name="Raible F."/>
            <person name="Bork P."/>
            <person name="Friedrich M."/>
            <person name="Walden K.K."/>
            <person name="Robertson H.M."/>
            <person name="Angeli S."/>
            <person name="Foret S."/>
            <person name="Bucher G."/>
            <person name="Schuetz S."/>
            <person name="Maleszka R."/>
            <person name="Wimmer E.A."/>
            <person name="Beeman R.W."/>
            <person name="Lorenzen M."/>
            <person name="Tomoyasu Y."/>
            <person name="Miller S.C."/>
            <person name="Grossmann D."/>
            <person name="Bucher G."/>
        </authorList>
    </citation>
    <scope>NUCLEOTIDE SEQUENCE [LARGE SCALE GENOMIC DNA]</scope>
    <source>
        <strain evidence="1 2">Georgia GA2</strain>
    </source>
</reference>
<proteinExistence type="predicted"/>
<reference evidence="1 2" key="2">
    <citation type="journal article" date="2010" name="Nucleic Acids Res.">
        <title>BeetleBase in 2010: revisions to provide comprehensive genomic information for Tribolium castaneum.</title>
        <authorList>
            <person name="Kim H.S."/>
            <person name="Murphy T."/>
            <person name="Xia J."/>
            <person name="Caragea D."/>
            <person name="Park Y."/>
            <person name="Beeman R.W."/>
            <person name="Lorenzen M.D."/>
            <person name="Butcher S."/>
            <person name="Manak J.R."/>
            <person name="Brown S.J."/>
        </authorList>
    </citation>
    <scope>GENOME REANNOTATION</scope>
    <source>
        <strain evidence="1 2">Georgia GA2</strain>
    </source>
</reference>
<protein>
    <submittedName>
        <fullName evidence="1">Uncharacterized protein</fullName>
    </submittedName>
</protein>
<dbReference type="InParanoid" id="D7EIJ4"/>
<evidence type="ECO:0000313" key="2">
    <source>
        <dbReference type="Proteomes" id="UP000007266"/>
    </source>
</evidence>
<dbReference type="HOGENOM" id="CLU_1654428_0_0_1"/>
<keyword evidence="2" id="KW-1185">Reference proteome</keyword>
<evidence type="ECO:0000313" key="1">
    <source>
        <dbReference type="EMBL" id="EFA12030.1"/>
    </source>
</evidence>
<organism evidence="1 2">
    <name type="scientific">Tribolium castaneum</name>
    <name type="common">Red flour beetle</name>
    <dbReference type="NCBI Taxonomy" id="7070"/>
    <lineage>
        <taxon>Eukaryota</taxon>
        <taxon>Metazoa</taxon>
        <taxon>Ecdysozoa</taxon>
        <taxon>Arthropoda</taxon>
        <taxon>Hexapoda</taxon>
        <taxon>Insecta</taxon>
        <taxon>Pterygota</taxon>
        <taxon>Neoptera</taxon>
        <taxon>Endopterygota</taxon>
        <taxon>Coleoptera</taxon>
        <taxon>Polyphaga</taxon>
        <taxon>Cucujiformia</taxon>
        <taxon>Tenebrionidae</taxon>
        <taxon>Tenebrionidae incertae sedis</taxon>
        <taxon>Tribolium</taxon>
    </lineage>
</organism>
<gene>
    <name evidence="1" type="primary">GLEAN_01445</name>
    <name evidence="1" type="ORF">TcasGA2_TC001445</name>
</gene>
<name>D7EIJ4_TRICA</name>
<dbReference type="Proteomes" id="UP000007266">
    <property type="component" value="Linkage group 1"/>
</dbReference>
<sequence>MHSLCLQRSILSSNKKKLMENFSKPILIPARSENMGTNLRKLLISHKSEGVGVQRTDLIDRNVCCISKAFSLPIYHLTLTLSGKRPNNATHFRKGRLKHLFVIGTKLFNTAPNADRMDAVIHCYLDKIGRFLPLNLPAKRSEQIPSPDGEHRAASPIFGH</sequence>
<dbReference type="AlphaFoldDB" id="D7EIJ4"/>
<accession>D7EIJ4</accession>